<name>A0A645JQJ2_9ZZZZ</name>
<dbReference type="Pfam" id="PF00892">
    <property type="entry name" value="EamA"/>
    <property type="match status" value="1"/>
</dbReference>
<feature type="domain" description="EamA" evidence="1">
    <location>
        <begin position="5"/>
        <end position="64"/>
    </location>
</feature>
<protein>
    <recommendedName>
        <fullName evidence="1">EamA domain-containing protein</fullName>
    </recommendedName>
</protein>
<proteinExistence type="predicted"/>
<dbReference type="GO" id="GO:0016020">
    <property type="term" value="C:membrane"/>
    <property type="evidence" value="ECO:0007669"/>
    <property type="project" value="InterPro"/>
</dbReference>
<dbReference type="InterPro" id="IPR037185">
    <property type="entry name" value="EmrE-like"/>
</dbReference>
<comment type="caution">
    <text evidence="2">The sequence shown here is derived from an EMBL/GenBank/DDBJ whole genome shotgun (WGS) entry which is preliminary data.</text>
</comment>
<dbReference type="SUPFAM" id="SSF103481">
    <property type="entry name" value="Multidrug resistance efflux transporter EmrE"/>
    <property type="match status" value="1"/>
</dbReference>
<gene>
    <name evidence="2" type="ORF">SDC9_212768</name>
</gene>
<dbReference type="EMBL" id="VSSQ01146678">
    <property type="protein sequence ID" value="MPN64989.1"/>
    <property type="molecule type" value="Genomic_DNA"/>
</dbReference>
<reference evidence="2" key="1">
    <citation type="submission" date="2019-08" db="EMBL/GenBank/DDBJ databases">
        <authorList>
            <person name="Kucharzyk K."/>
            <person name="Murdoch R.W."/>
            <person name="Higgins S."/>
            <person name="Loffler F."/>
        </authorList>
    </citation>
    <scope>NUCLEOTIDE SEQUENCE</scope>
</reference>
<sequence>MCSIGAFVLINYAIGKLSVSRSSSFANLTTVVTVAAGVLIMHEAFTWWQAAASLLVVSGVYGVNRAERAPLPEPANGGTEM</sequence>
<dbReference type="InterPro" id="IPR000620">
    <property type="entry name" value="EamA_dom"/>
</dbReference>
<organism evidence="2">
    <name type="scientific">bioreactor metagenome</name>
    <dbReference type="NCBI Taxonomy" id="1076179"/>
    <lineage>
        <taxon>unclassified sequences</taxon>
        <taxon>metagenomes</taxon>
        <taxon>ecological metagenomes</taxon>
    </lineage>
</organism>
<dbReference type="Gene3D" id="1.10.3730.20">
    <property type="match status" value="1"/>
</dbReference>
<dbReference type="AlphaFoldDB" id="A0A645JQJ2"/>
<accession>A0A645JQJ2</accession>
<evidence type="ECO:0000259" key="1">
    <source>
        <dbReference type="Pfam" id="PF00892"/>
    </source>
</evidence>
<evidence type="ECO:0000313" key="2">
    <source>
        <dbReference type="EMBL" id="MPN64989.1"/>
    </source>
</evidence>